<dbReference type="Proteomes" id="UP000077667">
    <property type="component" value="Chromosome"/>
</dbReference>
<dbReference type="EMBL" id="CP015772">
    <property type="protein sequence ID" value="ANH80971.1"/>
    <property type="molecule type" value="Genomic_DNA"/>
</dbReference>
<evidence type="ECO:0000313" key="3">
    <source>
        <dbReference type="Proteomes" id="UP000077667"/>
    </source>
</evidence>
<evidence type="ECO:0000256" key="1">
    <source>
        <dbReference type="SAM" id="MobiDB-lite"/>
    </source>
</evidence>
<protein>
    <submittedName>
        <fullName evidence="2">Uncharacterized protein</fullName>
    </submittedName>
</protein>
<feature type="region of interest" description="Disordered" evidence="1">
    <location>
        <begin position="39"/>
        <end position="60"/>
    </location>
</feature>
<sequence length="60" mass="6972">MYSTGSLERSSFTGTVNFFKTSLPACSTELHELILDQKRKEQREDSLKYPNRQEKITNNC</sequence>
<accession>A0A1A9I2P4</accession>
<gene>
    <name evidence="2" type="ORF">A8C56_08240</name>
</gene>
<organism evidence="2 3">
    <name type="scientific">Niabella ginsenosidivorans</name>
    <dbReference type="NCBI Taxonomy" id="1176587"/>
    <lineage>
        <taxon>Bacteria</taxon>
        <taxon>Pseudomonadati</taxon>
        <taxon>Bacteroidota</taxon>
        <taxon>Chitinophagia</taxon>
        <taxon>Chitinophagales</taxon>
        <taxon>Chitinophagaceae</taxon>
        <taxon>Niabella</taxon>
    </lineage>
</organism>
<proteinExistence type="predicted"/>
<keyword evidence="3" id="KW-1185">Reference proteome</keyword>
<name>A0A1A9I2P4_9BACT</name>
<dbReference type="KEGG" id="nia:A8C56_08240"/>
<reference evidence="2 3" key="1">
    <citation type="submission" date="2016-05" db="EMBL/GenBank/DDBJ databases">
        <title>Niabella ginsenosidivorans BS26 whole genome sequencing.</title>
        <authorList>
            <person name="Im W.T."/>
            <person name="Siddiqi M.Z."/>
        </authorList>
    </citation>
    <scope>NUCLEOTIDE SEQUENCE [LARGE SCALE GENOMIC DNA]</scope>
    <source>
        <strain evidence="2 3">BS26</strain>
    </source>
</reference>
<dbReference type="AlphaFoldDB" id="A0A1A9I2P4"/>
<evidence type="ECO:0000313" key="2">
    <source>
        <dbReference type="EMBL" id="ANH80971.1"/>
    </source>
</evidence>